<dbReference type="PANTHER" id="PTHR44196">
    <property type="entry name" value="DEHYDROGENASE/REDUCTASE SDR FAMILY MEMBER 7B"/>
    <property type="match status" value="1"/>
</dbReference>
<dbReference type="Gene3D" id="3.40.50.720">
    <property type="entry name" value="NAD(P)-binding Rossmann-like Domain"/>
    <property type="match status" value="1"/>
</dbReference>
<dbReference type="GO" id="GO:0016020">
    <property type="term" value="C:membrane"/>
    <property type="evidence" value="ECO:0007669"/>
    <property type="project" value="TreeGrafter"/>
</dbReference>
<keyword evidence="5" id="KW-1185">Reference proteome</keyword>
<evidence type="ECO:0008006" key="6">
    <source>
        <dbReference type="Google" id="ProtNLM"/>
    </source>
</evidence>
<dbReference type="SUPFAM" id="SSF51735">
    <property type="entry name" value="NAD(P)-binding Rossmann-fold domains"/>
    <property type="match status" value="1"/>
</dbReference>
<evidence type="ECO:0000313" key="4">
    <source>
        <dbReference type="EMBL" id="SEO70620.1"/>
    </source>
</evidence>
<proteinExistence type="inferred from homology"/>
<name>A0A1H8RW72_9ACTN</name>
<evidence type="ECO:0000256" key="1">
    <source>
        <dbReference type="ARBA" id="ARBA00006484"/>
    </source>
</evidence>
<reference evidence="5" key="1">
    <citation type="submission" date="2016-10" db="EMBL/GenBank/DDBJ databases">
        <authorList>
            <person name="Varghese N."/>
        </authorList>
    </citation>
    <scope>NUCLEOTIDE SEQUENCE [LARGE SCALE GENOMIC DNA]</scope>
    <source>
        <strain evidence="5">DSM 21843</strain>
    </source>
</reference>
<evidence type="ECO:0000256" key="3">
    <source>
        <dbReference type="RuleBase" id="RU000363"/>
    </source>
</evidence>
<dbReference type="Pfam" id="PF00106">
    <property type="entry name" value="adh_short"/>
    <property type="match status" value="1"/>
</dbReference>
<dbReference type="PROSITE" id="PS00061">
    <property type="entry name" value="ADH_SHORT"/>
    <property type="match status" value="1"/>
</dbReference>
<sequence>MLVYVWFSQVEGSLRLQWSAFFKKGNGLVMCAGFALSFLGRRATIAPMNIAIITGASSGLGREYARAADESGRYDELWVIARRAERLEELANACATPVRAISLDLAQANAIEELSALLQREKPTVGLLVNAAGFGKFGTYADLTAAEVSSMITVNCNALVCLTQAVLPFMTRGSRILQIASSAAFQPLPGLDVYAATKAFVLSYTRALRFELRGRGIYVTAVCPIWVRTEFIDVARQTANGTTVKNPAPSISPERVVRWSLFVNRVNYPVATCCVSGVIMRIAGKILPAPLEMWAWEGLRRL</sequence>
<dbReference type="InterPro" id="IPR036291">
    <property type="entry name" value="NAD(P)-bd_dom_sf"/>
</dbReference>
<comment type="similarity">
    <text evidence="1 3">Belongs to the short-chain dehydrogenases/reductases (SDR) family.</text>
</comment>
<organism evidence="4 5">
    <name type="scientific">Denitrobacterium detoxificans</name>
    <dbReference type="NCBI Taxonomy" id="79604"/>
    <lineage>
        <taxon>Bacteria</taxon>
        <taxon>Bacillati</taxon>
        <taxon>Actinomycetota</taxon>
        <taxon>Coriobacteriia</taxon>
        <taxon>Eggerthellales</taxon>
        <taxon>Eggerthellaceae</taxon>
        <taxon>Denitrobacterium</taxon>
    </lineage>
</organism>
<dbReference type="GO" id="GO:0016491">
    <property type="term" value="F:oxidoreductase activity"/>
    <property type="evidence" value="ECO:0007669"/>
    <property type="project" value="UniProtKB-KW"/>
</dbReference>
<dbReference type="InterPro" id="IPR020904">
    <property type="entry name" value="Sc_DH/Rdtase_CS"/>
</dbReference>
<dbReference type="Proteomes" id="UP000182975">
    <property type="component" value="Unassembled WGS sequence"/>
</dbReference>
<dbReference type="AlphaFoldDB" id="A0A1H8RW72"/>
<protein>
    <recommendedName>
        <fullName evidence="6">Short-chain dehydrogenase</fullName>
    </recommendedName>
</protein>
<dbReference type="PRINTS" id="PR00080">
    <property type="entry name" value="SDRFAMILY"/>
</dbReference>
<keyword evidence="2" id="KW-0560">Oxidoreductase</keyword>
<dbReference type="PRINTS" id="PR00081">
    <property type="entry name" value="GDHRDH"/>
</dbReference>
<accession>A0A1H8RW72</accession>
<evidence type="ECO:0000313" key="5">
    <source>
        <dbReference type="Proteomes" id="UP000182975"/>
    </source>
</evidence>
<dbReference type="PANTHER" id="PTHR44196:SF2">
    <property type="entry name" value="SHORT-CHAIN DEHYDROGENASE-RELATED"/>
    <property type="match status" value="1"/>
</dbReference>
<dbReference type="InterPro" id="IPR002347">
    <property type="entry name" value="SDR_fam"/>
</dbReference>
<gene>
    <name evidence="4" type="ORF">SAMN02910314_00939</name>
</gene>
<dbReference type="EMBL" id="FOEC01000004">
    <property type="protein sequence ID" value="SEO70620.1"/>
    <property type="molecule type" value="Genomic_DNA"/>
</dbReference>
<evidence type="ECO:0000256" key="2">
    <source>
        <dbReference type="ARBA" id="ARBA00023002"/>
    </source>
</evidence>
<dbReference type="CDD" id="cd05233">
    <property type="entry name" value="SDR_c"/>
    <property type="match status" value="1"/>
</dbReference>
<dbReference type="STRING" id="79604.AAY81_06870"/>